<reference evidence="2 3" key="1">
    <citation type="submission" date="2020-08" db="EMBL/GenBank/DDBJ databases">
        <title>Draft genome sequence of Parasphingopyxis sp. GrpM-11.</title>
        <authorList>
            <person name="Oh J."/>
            <person name="Roh D.-H."/>
        </authorList>
    </citation>
    <scope>NUCLEOTIDE SEQUENCE [LARGE SCALE GENOMIC DNA]</scope>
    <source>
        <strain evidence="2 3">GrpM-11</strain>
    </source>
</reference>
<feature type="signal peptide" evidence="1">
    <location>
        <begin position="1"/>
        <end position="21"/>
    </location>
</feature>
<organism evidence="2 3">
    <name type="scientific">Parasphingopyxis marina</name>
    <dbReference type="NCBI Taxonomy" id="2761622"/>
    <lineage>
        <taxon>Bacteria</taxon>
        <taxon>Pseudomonadati</taxon>
        <taxon>Pseudomonadota</taxon>
        <taxon>Alphaproteobacteria</taxon>
        <taxon>Sphingomonadales</taxon>
        <taxon>Sphingomonadaceae</taxon>
        <taxon>Parasphingopyxis</taxon>
    </lineage>
</organism>
<dbReference type="EMBL" id="JACJVJ010000001">
    <property type="protein sequence ID" value="MBC2777399.1"/>
    <property type="molecule type" value="Genomic_DNA"/>
</dbReference>
<evidence type="ECO:0000313" key="2">
    <source>
        <dbReference type="EMBL" id="MBC2777399.1"/>
    </source>
</evidence>
<keyword evidence="1" id="KW-0732">Signal</keyword>
<dbReference type="RefSeq" id="WP_185800611.1">
    <property type="nucleotide sequence ID" value="NZ_JACJVJ010000001.1"/>
</dbReference>
<comment type="caution">
    <text evidence="2">The sequence shown here is derived from an EMBL/GenBank/DDBJ whole genome shotgun (WGS) entry which is preliminary data.</text>
</comment>
<evidence type="ECO:0000256" key="1">
    <source>
        <dbReference type="SAM" id="SignalP"/>
    </source>
</evidence>
<evidence type="ECO:0000313" key="3">
    <source>
        <dbReference type="Proteomes" id="UP000564378"/>
    </source>
</evidence>
<gene>
    <name evidence="2" type="ORF">H6P80_07170</name>
</gene>
<accession>A0A842HYI1</accession>
<proteinExistence type="predicted"/>
<protein>
    <submittedName>
        <fullName evidence="2">Uncharacterized protein</fullName>
    </submittedName>
</protein>
<dbReference type="AlphaFoldDB" id="A0A842HYI1"/>
<dbReference type="Proteomes" id="UP000564378">
    <property type="component" value="Unassembled WGS sequence"/>
</dbReference>
<keyword evidence="3" id="KW-1185">Reference proteome</keyword>
<name>A0A842HYI1_9SPHN</name>
<feature type="chain" id="PRO_5032896826" evidence="1">
    <location>
        <begin position="22"/>
        <end position="95"/>
    </location>
</feature>
<sequence length="95" mass="10151">MKLILSAGLAFGAIAIAQAPAAAQDAEAPTTDVADEAERLDPDAVRCERRAVTGSRARRIRVCMTNAQWETLRRDGNRDATDTIDNGTRIGLRGG</sequence>